<dbReference type="PROSITE" id="PS51465">
    <property type="entry name" value="KAZAL_2"/>
    <property type="match status" value="1"/>
</dbReference>
<gene>
    <name evidence="11" type="ORF">R5R35_012366</name>
</gene>
<comment type="caution">
    <text evidence="11">The sequence shown here is derived from an EMBL/GenBank/DDBJ whole genome shotgun (WGS) entry which is preliminary data.</text>
</comment>
<keyword evidence="3" id="KW-1003">Cell membrane</keyword>
<reference evidence="11 12" key="1">
    <citation type="submission" date="2024-03" db="EMBL/GenBank/DDBJ databases">
        <title>The genome assembly and annotation of the cricket Gryllus longicercus Weissman &amp; Gray.</title>
        <authorList>
            <person name="Szrajer S."/>
            <person name="Gray D."/>
            <person name="Ylla G."/>
        </authorList>
    </citation>
    <scope>NUCLEOTIDE SEQUENCE [LARGE SCALE GENOMIC DNA]</scope>
    <source>
        <strain evidence="11">DAG 2021-001</strain>
        <tissue evidence="11">Whole body minus gut</tissue>
    </source>
</reference>
<dbReference type="GO" id="GO:0043252">
    <property type="term" value="P:sodium-independent organic anion transport"/>
    <property type="evidence" value="ECO:0007669"/>
    <property type="project" value="TreeGrafter"/>
</dbReference>
<feature type="transmembrane region" description="Helical" evidence="8">
    <location>
        <begin position="111"/>
        <end position="132"/>
    </location>
</feature>
<name>A0AAN9VW35_9ORTH</name>
<feature type="transmembrane region" description="Helical" evidence="8">
    <location>
        <begin position="296"/>
        <end position="319"/>
    </location>
</feature>
<protein>
    <recommendedName>
        <fullName evidence="8">Solute carrier organic anion transporter family member</fullName>
    </recommendedName>
</protein>
<evidence type="ECO:0000256" key="6">
    <source>
        <dbReference type="ARBA" id="ARBA00023136"/>
    </source>
</evidence>
<evidence type="ECO:0000256" key="4">
    <source>
        <dbReference type="ARBA" id="ARBA00022692"/>
    </source>
</evidence>
<accession>A0AAN9VW35</accession>
<evidence type="ECO:0000256" key="5">
    <source>
        <dbReference type="ARBA" id="ARBA00022989"/>
    </source>
</evidence>
<keyword evidence="7" id="KW-1015">Disulfide bond</keyword>
<evidence type="ECO:0000313" key="12">
    <source>
        <dbReference type="Proteomes" id="UP001378592"/>
    </source>
</evidence>
<evidence type="ECO:0000256" key="2">
    <source>
        <dbReference type="ARBA" id="ARBA00009657"/>
    </source>
</evidence>
<keyword evidence="5 8" id="KW-1133">Transmembrane helix</keyword>
<sequence>MASRDAPLDDTVGAREPPAPAAPHDDTRRKEQAQIGDDLAGELEFVEHLETAKCGLWRWRPAWLQPFASKKVYLAVQGLIGLLSMALNSYFIGTITTIEKRFQVPSATSGVIASATDAGYVSSLLVVSYFGSRGSKPRYIASGAFVAGLCCFAFAVPHLIYGAGADMRALSLEFGEYSETQTSSNTSSSSASPPLCGQPIVEDCAPESGSFGLPIIFFVGANFLIGAGGAMYFTLSVAYLDDNTRKNKAPFMIAVSLVIRMLGPSTGFLMASYSLAHFVEPSLTPAITNKDPRWIGAWWMGYVVFGTLLCLLAPVMAAFPPELPRSARRRVLAGGAAAAPARRSFRDFLALVGRLLRNRVYMLNTFSSVFFIFGYSGLWNFMPKYMETLFRQTSSSASFLTGSVGLVFSALGVLASGWLITRFRPRPRLLAAWNIFAEVLDVVGYSSWAFLGCPANRLQGTFGNDGSWNLTAPCNSACDCGREMKYTPICVTESFTTFYSPCHAGCYLTEVINDKRTFSNCSCALNNKVVDGACITDCSGNFTVFLIMQSILRFLQATGKSGNMLLQFRSVNEEDKSMSIAIMEILLCCLVYIPAPIVFGIILDSVCLVWGETCGHSGNCWFYDGHMLRYVINFTASGCLVLGLILDIGVWFYAKDLQVYDNDLSTPDVQEPLKK</sequence>
<keyword evidence="6 8" id="KW-0472">Membrane</keyword>
<dbReference type="GO" id="GO:0016323">
    <property type="term" value="C:basolateral plasma membrane"/>
    <property type="evidence" value="ECO:0007669"/>
    <property type="project" value="TreeGrafter"/>
</dbReference>
<feature type="domain" description="Kazal-like" evidence="10">
    <location>
        <begin position="468"/>
        <end position="525"/>
    </location>
</feature>
<feature type="transmembrane region" description="Helical" evidence="8">
    <location>
        <begin position="139"/>
        <end position="161"/>
    </location>
</feature>
<evidence type="ECO:0000259" key="10">
    <source>
        <dbReference type="PROSITE" id="PS51465"/>
    </source>
</evidence>
<dbReference type="GO" id="GO:0015347">
    <property type="term" value="F:sodium-independent organic anion transmembrane transporter activity"/>
    <property type="evidence" value="ECO:0007669"/>
    <property type="project" value="TreeGrafter"/>
</dbReference>
<feature type="region of interest" description="Disordered" evidence="9">
    <location>
        <begin position="1"/>
        <end position="32"/>
    </location>
</feature>
<dbReference type="AlphaFoldDB" id="A0AAN9VW35"/>
<dbReference type="PANTHER" id="PTHR11388:SF76">
    <property type="entry name" value="SOLUTE CARRIER ORGANIC ANION TRANSPORTER FAMILY MEMBER"/>
    <property type="match status" value="1"/>
</dbReference>
<dbReference type="InterPro" id="IPR004156">
    <property type="entry name" value="OATP"/>
</dbReference>
<dbReference type="EMBL" id="JAZDUA010000182">
    <property type="protein sequence ID" value="KAK7865239.1"/>
    <property type="molecule type" value="Genomic_DNA"/>
</dbReference>
<evidence type="ECO:0000256" key="9">
    <source>
        <dbReference type="SAM" id="MobiDB-lite"/>
    </source>
</evidence>
<dbReference type="Pfam" id="PF03137">
    <property type="entry name" value="OATP"/>
    <property type="match status" value="1"/>
</dbReference>
<evidence type="ECO:0000313" key="11">
    <source>
        <dbReference type="EMBL" id="KAK7865239.1"/>
    </source>
</evidence>
<evidence type="ECO:0000256" key="3">
    <source>
        <dbReference type="ARBA" id="ARBA00022475"/>
    </source>
</evidence>
<proteinExistence type="inferred from homology"/>
<evidence type="ECO:0000256" key="8">
    <source>
        <dbReference type="RuleBase" id="RU362056"/>
    </source>
</evidence>
<feature type="transmembrane region" description="Helical" evidence="8">
    <location>
        <begin position="399"/>
        <end position="420"/>
    </location>
</feature>
<keyword evidence="8" id="KW-0406">Ion transport</keyword>
<dbReference type="PANTHER" id="PTHR11388">
    <property type="entry name" value="ORGANIC ANION TRANSPORTER"/>
    <property type="match status" value="1"/>
</dbReference>
<dbReference type="NCBIfam" id="TIGR00805">
    <property type="entry name" value="oat"/>
    <property type="match status" value="1"/>
</dbReference>
<feature type="transmembrane region" description="Helical" evidence="8">
    <location>
        <begin position="72"/>
        <end position="91"/>
    </location>
</feature>
<feature type="transmembrane region" description="Helical" evidence="8">
    <location>
        <begin position="631"/>
        <end position="654"/>
    </location>
</feature>
<evidence type="ECO:0000256" key="7">
    <source>
        <dbReference type="ARBA" id="ARBA00023157"/>
    </source>
</evidence>
<feature type="transmembrane region" description="Helical" evidence="8">
    <location>
        <begin position="585"/>
        <end position="611"/>
    </location>
</feature>
<feature type="transmembrane region" description="Helical" evidence="8">
    <location>
        <begin position="360"/>
        <end position="379"/>
    </location>
</feature>
<keyword evidence="8" id="KW-0813">Transport</keyword>
<dbReference type="Proteomes" id="UP001378592">
    <property type="component" value="Unassembled WGS sequence"/>
</dbReference>
<comment type="subcellular location">
    <subcellularLocation>
        <location evidence="1 8">Cell membrane</location>
        <topology evidence="1 8">Multi-pass membrane protein</topology>
    </subcellularLocation>
</comment>
<dbReference type="InterPro" id="IPR036259">
    <property type="entry name" value="MFS_trans_sf"/>
</dbReference>
<dbReference type="Gene3D" id="1.20.1250.20">
    <property type="entry name" value="MFS general substrate transporter like domains"/>
    <property type="match status" value="2"/>
</dbReference>
<comment type="caution">
    <text evidence="8">Lacks conserved residue(s) required for the propagation of feature annotation.</text>
</comment>
<dbReference type="InterPro" id="IPR002350">
    <property type="entry name" value="Kazal_dom"/>
</dbReference>
<dbReference type="CDD" id="cd17336">
    <property type="entry name" value="MFS_SLCO_OATP"/>
    <property type="match status" value="1"/>
</dbReference>
<dbReference type="GO" id="GO:0006811">
    <property type="term" value="P:monoatomic ion transport"/>
    <property type="evidence" value="ECO:0007669"/>
    <property type="project" value="UniProtKB-KW"/>
</dbReference>
<organism evidence="11 12">
    <name type="scientific">Gryllus longicercus</name>
    <dbReference type="NCBI Taxonomy" id="2509291"/>
    <lineage>
        <taxon>Eukaryota</taxon>
        <taxon>Metazoa</taxon>
        <taxon>Ecdysozoa</taxon>
        <taxon>Arthropoda</taxon>
        <taxon>Hexapoda</taxon>
        <taxon>Insecta</taxon>
        <taxon>Pterygota</taxon>
        <taxon>Neoptera</taxon>
        <taxon>Polyneoptera</taxon>
        <taxon>Orthoptera</taxon>
        <taxon>Ensifera</taxon>
        <taxon>Gryllidea</taxon>
        <taxon>Grylloidea</taxon>
        <taxon>Gryllidae</taxon>
        <taxon>Gryllinae</taxon>
        <taxon>Gryllus</taxon>
    </lineage>
</organism>
<keyword evidence="12" id="KW-1185">Reference proteome</keyword>
<evidence type="ECO:0000256" key="1">
    <source>
        <dbReference type="ARBA" id="ARBA00004651"/>
    </source>
</evidence>
<dbReference type="SUPFAM" id="SSF103473">
    <property type="entry name" value="MFS general substrate transporter"/>
    <property type="match status" value="1"/>
</dbReference>
<feature type="compositionally biased region" description="Basic and acidic residues" evidence="9">
    <location>
        <begin position="23"/>
        <end position="32"/>
    </location>
</feature>
<feature type="transmembrane region" description="Helical" evidence="8">
    <location>
        <begin position="251"/>
        <end position="276"/>
    </location>
</feature>
<keyword evidence="4 8" id="KW-0812">Transmembrane</keyword>
<comment type="similarity">
    <text evidence="2 8">Belongs to the organo anion transporter (TC 2.A.60) family.</text>
</comment>
<feature type="transmembrane region" description="Helical" evidence="8">
    <location>
        <begin position="215"/>
        <end position="239"/>
    </location>
</feature>